<accession>A0A9X1PCY5</accession>
<keyword evidence="2" id="KW-1185">Reference proteome</keyword>
<sequence>MEVLTIEVNDPKAKRLLDDLADLGLISIKVAKPAWNERWDVFSKALPDVEEILEQDIFDEIAIVRSKRHIL</sequence>
<protein>
    <submittedName>
        <fullName evidence="1">Uncharacterized protein</fullName>
    </submittedName>
</protein>
<dbReference type="EMBL" id="JAJTTA010000002">
    <property type="protein sequence ID" value="MCF0041638.1"/>
    <property type="molecule type" value="Genomic_DNA"/>
</dbReference>
<comment type="caution">
    <text evidence="1">The sequence shown here is derived from an EMBL/GenBank/DDBJ whole genome shotgun (WGS) entry which is preliminary data.</text>
</comment>
<evidence type="ECO:0000313" key="2">
    <source>
        <dbReference type="Proteomes" id="UP001139700"/>
    </source>
</evidence>
<dbReference type="RefSeq" id="WP_234614455.1">
    <property type="nucleotide sequence ID" value="NZ_CP098806.1"/>
</dbReference>
<organism evidence="1 2">
    <name type="scientific">Dyadobacter fanqingshengii</name>
    <dbReference type="NCBI Taxonomy" id="2906443"/>
    <lineage>
        <taxon>Bacteria</taxon>
        <taxon>Pseudomonadati</taxon>
        <taxon>Bacteroidota</taxon>
        <taxon>Cytophagia</taxon>
        <taxon>Cytophagales</taxon>
        <taxon>Spirosomataceae</taxon>
        <taxon>Dyadobacter</taxon>
    </lineage>
</organism>
<name>A0A9X1PCY5_9BACT</name>
<dbReference type="Proteomes" id="UP001139700">
    <property type="component" value="Unassembled WGS sequence"/>
</dbReference>
<dbReference type="AlphaFoldDB" id="A0A9X1PCY5"/>
<evidence type="ECO:0000313" key="1">
    <source>
        <dbReference type="EMBL" id="MCF0041638.1"/>
    </source>
</evidence>
<reference evidence="1" key="1">
    <citation type="submission" date="2021-12" db="EMBL/GenBank/DDBJ databases">
        <title>Novel species in genus Dyadobacter.</title>
        <authorList>
            <person name="Ma C."/>
        </authorList>
    </citation>
    <scope>NUCLEOTIDE SEQUENCE</scope>
    <source>
        <strain evidence="1">CY399</strain>
    </source>
</reference>
<gene>
    <name evidence="1" type="ORF">LXM24_16150</name>
</gene>
<proteinExistence type="predicted"/>